<evidence type="ECO:0000256" key="1">
    <source>
        <dbReference type="ARBA" id="ARBA00022801"/>
    </source>
</evidence>
<dbReference type="Gene3D" id="3.40.50.850">
    <property type="entry name" value="Isochorismatase-like"/>
    <property type="match status" value="1"/>
</dbReference>
<dbReference type="PANTHER" id="PTHR43540">
    <property type="entry name" value="PEROXYUREIDOACRYLATE/UREIDOACRYLATE AMIDOHYDROLASE-RELATED"/>
    <property type="match status" value="1"/>
</dbReference>
<keyword evidence="1" id="KW-0378">Hydrolase</keyword>
<dbReference type="InterPro" id="IPR050272">
    <property type="entry name" value="Isochorismatase-like_hydrls"/>
</dbReference>
<name>A0ABX3FLH9_9VIBR</name>
<gene>
    <name evidence="3" type="ORF">BIY21_08365</name>
</gene>
<dbReference type="RefSeq" id="WP_075648326.1">
    <property type="nucleotide sequence ID" value="NZ_AP019658.1"/>
</dbReference>
<dbReference type="PANTHER" id="PTHR43540:SF1">
    <property type="entry name" value="ISOCHORISMATASE HYDROLASE"/>
    <property type="match status" value="1"/>
</dbReference>
<dbReference type="InterPro" id="IPR000868">
    <property type="entry name" value="Isochorismatase-like_dom"/>
</dbReference>
<dbReference type="Proteomes" id="UP000186206">
    <property type="component" value="Unassembled WGS sequence"/>
</dbReference>
<dbReference type="InterPro" id="IPR036380">
    <property type="entry name" value="Isochorismatase-like_sf"/>
</dbReference>
<dbReference type="Pfam" id="PF00857">
    <property type="entry name" value="Isochorismatase"/>
    <property type="match status" value="1"/>
</dbReference>
<keyword evidence="4" id="KW-1185">Reference proteome</keyword>
<evidence type="ECO:0000259" key="2">
    <source>
        <dbReference type="Pfam" id="PF00857"/>
    </source>
</evidence>
<protein>
    <submittedName>
        <fullName evidence="3">Isochorismatase</fullName>
    </submittedName>
</protein>
<proteinExistence type="predicted"/>
<dbReference type="SUPFAM" id="SSF52499">
    <property type="entry name" value="Isochorismatase-like hydrolases"/>
    <property type="match status" value="1"/>
</dbReference>
<dbReference type="EMBL" id="MJMI01000073">
    <property type="protein sequence ID" value="OLQ94605.1"/>
    <property type="molecule type" value="Genomic_DNA"/>
</dbReference>
<dbReference type="CDD" id="cd01014">
    <property type="entry name" value="nicotinamidase_related"/>
    <property type="match status" value="1"/>
</dbReference>
<evidence type="ECO:0000313" key="4">
    <source>
        <dbReference type="Proteomes" id="UP000186206"/>
    </source>
</evidence>
<reference evidence="3 4" key="1">
    <citation type="submission" date="2016-09" db="EMBL/GenBank/DDBJ databases">
        <title>Genomic Taxonomy of the Vibrionaceae.</title>
        <authorList>
            <person name="Gonzalez-Castillo A."/>
            <person name="Gomez-Gil B."/>
            <person name="Enciso-Ibarra K."/>
        </authorList>
    </citation>
    <scope>NUCLEOTIDE SEQUENCE [LARGE SCALE GENOMIC DNA]</scope>
    <source>
        <strain evidence="3 4">CAIM 1731</strain>
    </source>
</reference>
<comment type="caution">
    <text evidence="3">The sequence shown here is derived from an EMBL/GenBank/DDBJ whole genome shotgun (WGS) entry which is preliminary data.</text>
</comment>
<organism evidence="3 4">
    <name type="scientific">Vibrio ponticus</name>
    <dbReference type="NCBI Taxonomy" id="265668"/>
    <lineage>
        <taxon>Bacteria</taxon>
        <taxon>Pseudomonadati</taxon>
        <taxon>Pseudomonadota</taxon>
        <taxon>Gammaproteobacteria</taxon>
        <taxon>Vibrionales</taxon>
        <taxon>Vibrionaceae</taxon>
        <taxon>Vibrio</taxon>
    </lineage>
</organism>
<accession>A0ABX3FLH9</accession>
<feature type="domain" description="Isochorismatase-like" evidence="2">
    <location>
        <begin position="5"/>
        <end position="166"/>
    </location>
</feature>
<evidence type="ECO:0000313" key="3">
    <source>
        <dbReference type="EMBL" id="OLQ94605.1"/>
    </source>
</evidence>
<sequence length="181" mass="19530">MTKQALIIIDIQNDYFEGGAMTLFEPSKAALNAQKLLTHFRQTEQPIIHIQHLAASPELGFMLEGTEGQKIHPTVAPKDGETVIIKHYPNAFAATNLAQVLNEQGITDVVLAGMMTHMCVSSTARATIEYGLKATIAHNACATCALPLFDQVIPAEVVHQTALAEVANIAQILSVSEITNE</sequence>